<evidence type="ECO:0000313" key="2">
    <source>
        <dbReference type="Proteomes" id="UP001346869"/>
    </source>
</evidence>
<name>A0AAN8AQY9_ELEMC</name>
<protein>
    <submittedName>
        <fullName evidence="1">Uncharacterized protein</fullName>
    </submittedName>
</protein>
<keyword evidence="2" id="KW-1185">Reference proteome</keyword>
<sequence>MTCYPTTFWLVLGLSEDVFWLRAQISPFGNTMSPEERGEKTKQAVTLQSCNTQALYVSPLNHGHQHSS</sequence>
<comment type="caution">
    <text evidence="1">The sequence shown here is derived from an EMBL/GenBank/DDBJ whole genome shotgun (WGS) entry which is preliminary data.</text>
</comment>
<dbReference type="Proteomes" id="UP001346869">
    <property type="component" value="Unassembled WGS sequence"/>
</dbReference>
<gene>
    <name evidence="1" type="ORF">PBY51_000813</name>
</gene>
<accession>A0AAN8AQY9</accession>
<reference evidence="1 2" key="1">
    <citation type="journal article" date="2023" name="Genes (Basel)">
        <title>Chromosome-Level Genome Assembly and Circadian Gene Repertoire of the Patagonia Blennie Eleginops maclovinus-The Closest Ancestral Proxy of Antarctic Cryonotothenioids.</title>
        <authorList>
            <person name="Cheng C.C."/>
            <person name="Rivera-Colon A.G."/>
            <person name="Minhas B.F."/>
            <person name="Wilson L."/>
            <person name="Rayamajhi N."/>
            <person name="Vargas-Chacoff L."/>
            <person name="Catchen J.M."/>
        </authorList>
    </citation>
    <scope>NUCLEOTIDE SEQUENCE [LARGE SCALE GENOMIC DNA]</scope>
    <source>
        <strain evidence="1">JMC-PN-2008</strain>
    </source>
</reference>
<proteinExistence type="predicted"/>
<evidence type="ECO:0000313" key="1">
    <source>
        <dbReference type="EMBL" id="KAK5863813.1"/>
    </source>
</evidence>
<dbReference type="EMBL" id="JAUZQC010000011">
    <property type="protein sequence ID" value="KAK5863813.1"/>
    <property type="molecule type" value="Genomic_DNA"/>
</dbReference>
<dbReference type="AlphaFoldDB" id="A0AAN8AQY9"/>
<organism evidence="1 2">
    <name type="scientific">Eleginops maclovinus</name>
    <name type="common">Patagonian blennie</name>
    <name type="synonym">Eleginus maclovinus</name>
    <dbReference type="NCBI Taxonomy" id="56733"/>
    <lineage>
        <taxon>Eukaryota</taxon>
        <taxon>Metazoa</taxon>
        <taxon>Chordata</taxon>
        <taxon>Craniata</taxon>
        <taxon>Vertebrata</taxon>
        <taxon>Euteleostomi</taxon>
        <taxon>Actinopterygii</taxon>
        <taxon>Neopterygii</taxon>
        <taxon>Teleostei</taxon>
        <taxon>Neoteleostei</taxon>
        <taxon>Acanthomorphata</taxon>
        <taxon>Eupercaria</taxon>
        <taxon>Perciformes</taxon>
        <taxon>Notothenioidei</taxon>
        <taxon>Eleginopidae</taxon>
        <taxon>Eleginops</taxon>
    </lineage>
</organism>
<reference evidence="1 2" key="2">
    <citation type="journal article" date="2023" name="Mol. Biol. Evol.">
        <title>Genomics of Secondarily Temperate Adaptation in the Only Non-Antarctic Icefish.</title>
        <authorList>
            <person name="Rivera-Colon A.G."/>
            <person name="Rayamajhi N."/>
            <person name="Minhas B.F."/>
            <person name="Madrigal G."/>
            <person name="Bilyk K.T."/>
            <person name="Yoon V."/>
            <person name="Hune M."/>
            <person name="Gregory S."/>
            <person name="Cheng C.H.C."/>
            <person name="Catchen J.M."/>
        </authorList>
    </citation>
    <scope>NUCLEOTIDE SEQUENCE [LARGE SCALE GENOMIC DNA]</scope>
    <source>
        <strain evidence="1">JMC-PN-2008</strain>
    </source>
</reference>